<accession>M0P4W5</accession>
<keyword evidence="1" id="KW-0472">Membrane</keyword>
<dbReference type="AlphaFoldDB" id="M0P4W5"/>
<name>M0P4W5_9EURY</name>
<dbReference type="PATRIC" id="fig|1227482.3.peg.394"/>
<comment type="caution">
    <text evidence="2">The sequence shown here is derived from an EMBL/GenBank/DDBJ whole genome shotgun (WGS) entry which is preliminary data.</text>
</comment>
<feature type="transmembrane region" description="Helical" evidence="1">
    <location>
        <begin position="32"/>
        <end position="51"/>
    </location>
</feature>
<dbReference type="EMBL" id="AOJG01000006">
    <property type="protein sequence ID" value="EMA63870.1"/>
    <property type="molecule type" value="Genomic_DNA"/>
</dbReference>
<dbReference type="RefSeq" id="WP_008003349.1">
    <property type="nucleotide sequence ID" value="NZ_AOJG01000006.1"/>
</dbReference>
<proteinExistence type="predicted"/>
<reference evidence="2 3" key="1">
    <citation type="journal article" date="2014" name="PLoS Genet.">
        <title>Phylogenetically driven sequencing of extremely halophilic archaea reveals strategies for static and dynamic osmo-response.</title>
        <authorList>
            <person name="Becker E.A."/>
            <person name="Seitzer P.M."/>
            <person name="Tritt A."/>
            <person name="Larsen D."/>
            <person name="Krusor M."/>
            <person name="Yao A.I."/>
            <person name="Wu D."/>
            <person name="Madern D."/>
            <person name="Eisen J.A."/>
            <person name="Darling A.E."/>
            <person name="Facciotti M.T."/>
        </authorList>
    </citation>
    <scope>NUCLEOTIDE SEQUENCE [LARGE SCALE GENOMIC DNA]</scope>
    <source>
        <strain evidence="2 3">DSM 21995</strain>
    </source>
</reference>
<gene>
    <name evidence="2" type="ORF">C469_01924</name>
</gene>
<sequence>MTTHPASLSDGADPGPGADADDRRFDGPWLRFLAVAAGGWTLLYALDWALLTAGTPIGAAVGFAHGYLLAPLATAAVLLDALSLAERGVADFGLFKWLYALVALVAPPVAVVYYAHREWLKPGDPALLGGPR</sequence>
<evidence type="ECO:0000313" key="3">
    <source>
        <dbReference type="Proteomes" id="UP000011650"/>
    </source>
</evidence>
<keyword evidence="1" id="KW-1133">Transmembrane helix</keyword>
<evidence type="ECO:0000256" key="1">
    <source>
        <dbReference type="SAM" id="Phobius"/>
    </source>
</evidence>
<keyword evidence="3" id="KW-1185">Reference proteome</keyword>
<dbReference type="OrthoDB" id="331027at2157"/>
<feature type="transmembrane region" description="Helical" evidence="1">
    <location>
        <begin position="57"/>
        <end position="82"/>
    </location>
</feature>
<dbReference type="STRING" id="1227482.C469_01924"/>
<protein>
    <submittedName>
        <fullName evidence="2">Uncharacterized protein</fullName>
    </submittedName>
</protein>
<evidence type="ECO:0000313" key="2">
    <source>
        <dbReference type="EMBL" id="EMA63870.1"/>
    </source>
</evidence>
<dbReference type="Proteomes" id="UP000011650">
    <property type="component" value="Unassembled WGS sequence"/>
</dbReference>
<organism evidence="2 3">
    <name type="scientific">Halorubrum lipolyticum DSM 21995</name>
    <dbReference type="NCBI Taxonomy" id="1227482"/>
    <lineage>
        <taxon>Archaea</taxon>
        <taxon>Methanobacteriati</taxon>
        <taxon>Methanobacteriota</taxon>
        <taxon>Stenosarchaea group</taxon>
        <taxon>Halobacteria</taxon>
        <taxon>Halobacteriales</taxon>
        <taxon>Haloferacaceae</taxon>
        <taxon>Halorubrum</taxon>
    </lineage>
</organism>
<feature type="transmembrane region" description="Helical" evidence="1">
    <location>
        <begin position="94"/>
        <end position="115"/>
    </location>
</feature>
<keyword evidence="1" id="KW-0812">Transmembrane</keyword>